<protein>
    <submittedName>
        <fullName evidence="2">Hydrolase or acyltransferase</fullName>
    </submittedName>
</protein>
<organism evidence="2">
    <name type="scientific">Klebsiella pneumoniae</name>
    <dbReference type="NCBI Taxonomy" id="573"/>
    <lineage>
        <taxon>Bacteria</taxon>
        <taxon>Pseudomonadati</taxon>
        <taxon>Pseudomonadota</taxon>
        <taxon>Gammaproteobacteria</taxon>
        <taxon>Enterobacterales</taxon>
        <taxon>Enterobacteriaceae</taxon>
        <taxon>Klebsiella/Raoultella group</taxon>
        <taxon>Klebsiella</taxon>
        <taxon>Klebsiella pneumoniae complex</taxon>
    </lineage>
</organism>
<dbReference type="InterPro" id="IPR050266">
    <property type="entry name" value="AB_hydrolase_sf"/>
</dbReference>
<name>A0A6M6A277_KLEPN</name>
<dbReference type="Pfam" id="PF00561">
    <property type="entry name" value="Abhydrolase_1"/>
    <property type="match status" value="1"/>
</dbReference>
<evidence type="ECO:0000313" key="2">
    <source>
        <dbReference type="EMBL" id="QJX13093.1"/>
    </source>
</evidence>
<dbReference type="GO" id="GO:0016020">
    <property type="term" value="C:membrane"/>
    <property type="evidence" value="ECO:0007669"/>
    <property type="project" value="TreeGrafter"/>
</dbReference>
<dbReference type="AlphaFoldDB" id="A0A6M6A277"/>
<reference evidence="2" key="1">
    <citation type="submission" date="2019-10" db="EMBL/GenBank/DDBJ databases">
        <title>Tracking microevolution events of conjugative virulence plasmid p15WZ-82_Vir during transmission.</title>
        <authorList>
            <person name="Yang X."/>
        </authorList>
    </citation>
    <scope>NUCLEOTIDE SEQUENCE</scope>
    <source>
        <strain evidence="2">PM48TC</strain>
        <plasmid evidence="2">pPM48TC_fusion</plasmid>
    </source>
</reference>
<sequence length="315" mass="35919">MLRLCWYKDKVMNTIYERGASPFIPGFELRDVVLENGIMLRVAIGGSGAPLVMLHGHPQNHVTWRKVAPELAKYYTVILPDLRGYGDSSKPASDETHRPYSKRVMANDIVMLMNALQIQTFSFIGHDRGGRVGHRLALDYPHRVTSCTFIDIAPTATMYARTDKAFATRYFWWFFLIQPEPLPEKMIAHDPEFFLRKHIGGQLKTPGATEDKAFNDYLRCYQNPDMIHSVCEDYRASASIDLDDDQQDRHKRIECPLLLLWGAKGTVGQLYDVVETWSGKAKDIRGEALPCGHSPHEEIPEIFLHRVQSFLGTVL</sequence>
<keyword evidence="2" id="KW-0614">Plasmid</keyword>
<dbReference type="GO" id="GO:0047372">
    <property type="term" value="F:monoacylglycerol lipase activity"/>
    <property type="evidence" value="ECO:0007669"/>
    <property type="project" value="TreeGrafter"/>
</dbReference>
<dbReference type="Gene3D" id="3.40.50.1820">
    <property type="entry name" value="alpha/beta hydrolase"/>
    <property type="match status" value="1"/>
</dbReference>
<accession>A0A6M6A277</accession>
<dbReference type="PANTHER" id="PTHR43798">
    <property type="entry name" value="MONOACYLGLYCEROL LIPASE"/>
    <property type="match status" value="1"/>
</dbReference>
<dbReference type="InterPro" id="IPR029058">
    <property type="entry name" value="AB_hydrolase_fold"/>
</dbReference>
<dbReference type="GO" id="GO:0016746">
    <property type="term" value="F:acyltransferase activity"/>
    <property type="evidence" value="ECO:0007669"/>
    <property type="project" value="UniProtKB-KW"/>
</dbReference>
<dbReference type="SUPFAM" id="SSF53474">
    <property type="entry name" value="alpha/beta-Hydrolases"/>
    <property type="match status" value="1"/>
</dbReference>
<dbReference type="PANTHER" id="PTHR43798:SF33">
    <property type="entry name" value="HYDROLASE, PUTATIVE (AFU_ORTHOLOGUE AFUA_2G14860)-RELATED"/>
    <property type="match status" value="1"/>
</dbReference>
<dbReference type="EMBL" id="MN543581">
    <property type="protein sequence ID" value="QJX13093.1"/>
    <property type="molecule type" value="Genomic_DNA"/>
</dbReference>
<geneLocation type="plasmid" evidence="2">
    <name>pPM48TC_fusion</name>
</geneLocation>
<feature type="domain" description="AB hydrolase-1" evidence="1">
    <location>
        <begin position="50"/>
        <end position="298"/>
    </location>
</feature>
<dbReference type="PRINTS" id="PR00111">
    <property type="entry name" value="ABHYDROLASE"/>
</dbReference>
<proteinExistence type="predicted"/>
<dbReference type="GO" id="GO:0046464">
    <property type="term" value="P:acylglycerol catabolic process"/>
    <property type="evidence" value="ECO:0007669"/>
    <property type="project" value="TreeGrafter"/>
</dbReference>
<dbReference type="InterPro" id="IPR000073">
    <property type="entry name" value="AB_hydrolase_1"/>
</dbReference>
<keyword evidence="2" id="KW-0808">Transferase</keyword>
<keyword evidence="2" id="KW-0012">Acyltransferase</keyword>
<keyword evidence="2" id="KW-0378">Hydrolase</keyword>
<evidence type="ECO:0000259" key="1">
    <source>
        <dbReference type="Pfam" id="PF00561"/>
    </source>
</evidence>